<feature type="compositionally biased region" description="Low complexity" evidence="1">
    <location>
        <begin position="10"/>
        <end position="22"/>
    </location>
</feature>
<dbReference type="PANTHER" id="PTHR47481:SF31">
    <property type="entry name" value="OS01G0873500 PROTEIN"/>
    <property type="match status" value="1"/>
</dbReference>
<evidence type="ECO:0000313" key="3">
    <source>
        <dbReference type="Proteomes" id="UP000015105"/>
    </source>
</evidence>
<protein>
    <recommendedName>
        <fullName evidence="4">Retrotransposon Copia-like N-terminal domain-containing protein</fullName>
    </recommendedName>
</protein>
<sequence length="222" mass="24380">LPDSSRTKRNMSSSSGVSHPSLSGQVIEKLSHTNYVLWRTQITPQLHGAGVFQYVDGTSPEPTKLQAAKDKDAKDTFVPNPLHPIWVREDQQVLGFLLSNLSKEVLVTVTTVTTTQALWTTLAGMYSSQSLSRVNNIRTSLINTQKGNQSAAAYFATMRGLADELAAAGKPIQDDELISYILHGLDQKYQPLASALDACVSLASLDEIFSMLSNFDHRMVHF</sequence>
<proteinExistence type="predicted"/>
<keyword evidence="3" id="KW-1185">Reference proteome</keyword>
<dbReference type="Gramene" id="AET7Gv20573300.1">
    <property type="protein sequence ID" value="AET7Gv20573300.1"/>
    <property type="gene ID" value="AET7Gv20573300"/>
</dbReference>
<name>A0A453RGX2_AEGTS</name>
<reference evidence="2" key="4">
    <citation type="submission" date="2019-03" db="UniProtKB">
        <authorList>
            <consortium name="EnsemblPlants"/>
        </authorList>
    </citation>
    <scope>IDENTIFICATION</scope>
</reference>
<evidence type="ECO:0000256" key="1">
    <source>
        <dbReference type="SAM" id="MobiDB-lite"/>
    </source>
</evidence>
<reference evidence="2" key="3">
    <citation type="journal article" date="2017" name="Nature">
        <title>Genome sequence of the progenitor of the wheat D genome Aegilops tauschii.</title>
        <authorList>
            <person name="Luo M.C."/>
            <person name="Gu Y.Q."/>
            <person name="Puiu D."/>
            <person name="Wang H."/>
            <person name="Twardziok S.O."/>
            <person name="Deal K.R."/>
            <person name="Huo N."/>
            <person name="Zhu T."/>
            <person name="Wang L."/>
            <person name="Wang Y."/>
            <person name="McGuire P.E."/>
            <person name="Liu S."/>
            <person name="Long H."/>
            <person name="Ramasamy R.K."/>
            <person name="Rodriguez J.C."/>
            <person name="Van S.L."/>
            <person name="Yuan L."/>
            <person name="Wang Z."/>
            <person name="Xia Z."/>
            <person name="Xiao L."/>
            <person name="Anderson O.D."/>
            <person name="Ouyang S."/>
            <person name="Liang Y."/>
            <person name="Zimin A.V."/>
            <person name="Pertea G."/>
            <person name="Qi P."/>
            <person name="Bennetzen J.L."/>
            <person name="Dai X."/>
            <person name="Dawson M.W."/>
            <person name="Muller H.G."/>
            <person name="Kugler K."/>
            <person name="Rivarola-Duarte L."/>
            <person name="Spannagl M."/>
            <person name="Mayer K.F.X."/>
            <person name="Lu F.H."/>
            <person name="Bevan M.W."/>
            <person name="Leroy P."/>
            <person name="Li P."/>
            <person name="You F.M."/>
            <person name="Sun Q."/>
            <person name="Liu Z."/>
            <person name="Lyons E."/>
            <person name="Wicker T."/>
            <person name="Salzberg S.L."/>
            <person name="Devos K.M."/>
            <person name="Dvorak J."/>
        </authorList>
    </citation>
    <scope>NUCLEOTIDE SEQUENCE [LARGE SCALE GENOMIC DNA]</scope>
    <source>
        <strain evidence="2">cv. AL8/78</strain>
    </source>
</reference>
<dbReference type="PANTHER" id="PTHR47481">
    <property type="match status" value="1"/>
</dbReference>
<reference evidence="3" key="2">
    <citation type="journal article" date="2017" name="Nat. Plants">
        <title>The Aegilops tauschii genome reveals multiple impacts of transposons.</title>
        <authorList>
            <person name="Zhao G."/>
            <person name="Zou C."/>
            <person name="Li K."/>
            <person name="Wang K."/>
            <person name="Li T."/>
            <person name="Gao L."/>
            <person name="Zhang X."/>
            <person name="Wang H."/>
            <person name="Yang Z."/>
            <person name="Liu X."/>
            <person name="Jiang W."/>
            <person name="Mao L."/>
            <person name="Kong X."/>
            <person name="Jiao Y."/>
            <person name="Jia J."/>
        </authorList>
    </citation>
    <scope>NUCLEOTIDE SEQUENCE [LARGE SCALE GENOMIC DNA]</scope>
    <source>
        <strain evidence="3">cv. AL8/78</strain>
    </source>
</reference>
<reference evidence="2" key="5">
    <citation type="journal article" date="2021" name="G3 (Bethesda)">
        <title>Aegilops tauschii genome assembly Aet v5.0 features greater sequence contiguity and improved annotation.</title>
        <authorList>
            <person name="Wang L."/>
            <person name="Zhu T."/>
            <person name="Rodriguez J.C."/>
            <person name="Deal K.R."/>
            <person name="Dubcovsky J."/>
            <person name="McGuire P.E."/>
            <person name="Lux T."/>
            <person name="Spannagl M."/>
            <person name="Mayer K.F.X."/>
            <person name="Baldrich P."/>
            <person name="Meyers B.C."/>
            <person name="Huo N."/>
            <person name="Gu Y.Q."/>
            <person name="Zhou H."/>
            <person name="Devos K.M."/>
            <person name="Bennetzen J.L."/>
            <person name="Unver T."/>
            <person name="Budak H."/>
            <person name="Gulick P.J."/>
            <person name="Galiba G."/>
            <person name="Kalapos B."/>
            <person name="Nelson D.R."/>
            <person name="Li P."/>
            <person name="You F.M."/>
            <person name="Luo M.C."/>
            <person name="Dvorak J."/>
        </authorList>
    </citation>
    <scope>NUCLEOTIDE SEQUENCE [LARGE SCALE GENOMIC DNA]</scope>
    <source>
        <strain evidence="2">cv. AL8/78</strain>
    </source>
</reference>
<organism evidence="2 3">
    <name type="scientific">Aegilops tauschii subsp. strangulata</name>
    <name type="common">Goatgrass</name>
    <dbReference type="NCBI Taxonomy" id="200361"/>
    <lineage>
        <taxon>Eukaryota</taxon>
        <taxon>Viridiplantae</taxon>
        <taxon>Streptophyta</taxon>
        <taxon>Embryophyta</taxon>
        <taxon>Tracheophyta</taxon>
        <taxon>Spermatophyta</taxon>
        <taxon>Magnoliopsida</taxon>
        <taxon>Liliopsida</taxon>
        <taxon>Poales</taxon>
        <taxon>Poaceae</taxon>
        <taxon>BOP clade</taxon>
        <taxon>Pooideae</taxon>
        <taxon>Triticodae</taxon>
        <taxon>Triticeae</taxon>
        <taxon>Triticinae</taxon>
        <taxon>Aegilops</taxon>
    </lineage>
</organism>
<evidence type="ECO:0000313" key="2">
    <source>
        <dbReference type="EnsemblPlants" id="AET7Gv20573300.1"/>
    </source>
</evidence>
<reference evidence="3" key="1">
    <citation type="journal article" date="2014" name="Science">
        <title>Ancient hybridizations among the ancestral genomes of bread wheat.</title>
        <authorList>
            <consortium name="International Wheat Genome Sequencing Consortium,"/>
            <person name="Marcussen T."/>
            <person name="Sandve S.R."/>
            <person name="Heier L."/>
            <person name="Spannagl M."/>
            <person name="Pfeifer M."/>
            <person name="Jakobsen K.S."/>
            <person name="Wulff B.B."/>
            <person name="Steuernagel B."/>
            <person name="Mayer K.F."/>
            <person name="Olsen O.A."/>
        </authorList>
    </citation>
    <scope>NUCLEOTIDE SEQUENCE [LARGE SCALE GENOMIC DNA]</scope>
    <source>
        <strain evidence="3">cv. AL8/78</strain>
    </source>
</reference>
<dbReference type="Proteomes" id="UP000015105">
    <property type="component" value="Chromosome 7D"/>
</dbReference>
<dbReference type="EnsemblPlants" id="AET7Gv20573300.1">
    <property type="protein sequence ID" value="AET7Gv20573300.1"/>
    <property type="gene ID" value="AET7Gv20573300"/>
</dbReference>
<accession>A0A453RGX2</accession>
<dbReference type="STRING" id="200361.A0A453RGX2"/>
<evidence type="ECO:0008006" key="4">
    <source>
        <dbReference type="Google" id="ProtNLM"/>
    </source>
</evidence>
<dbReference type="Pfam" id="PF14223">
    <property type="entry name" value="Retrotran_gag_2"/>
    <property type="match status" value="1"/>
</dbReference>
<feature type="region of interest" description="Disordered" evidence="1">
    <location>
        <begin position="1"/>
        <end position="22"/>
    </location>
</feature>
<dbReference type="AlphaFoldDB" id="A0A453RGX2"/>